<dbReference type="EMBL" id="WHSB02000005">
    <property type="protein sequence ID" value="MCQ4631656.1"/>
    <property type="molecule type" value="Genomic_DNA"/>
</dbReference>
<organism evidence="2 3">
    <name type="scientific">Shinella lacus</name>
    <dbReference type="NCBI Taxonomy" id="2654216"/>
    <lineage>
        <taxon>Bacteria</taxon>
        <taxon>Pseudomonadati</taxon>
        <taxon>Pseudomonadota</taxon>
        <taxon>Alphaproteobacteria</taxon>
        <taxon>Hyphomicrobiales</taxon>
        <taxon>Rhizobiaceae</taxon>
        <taxon>Shinella</taxon>
    </lineage>
</organism>
<dbReference type="Proteomes" id="UP000996601">
    <property type="component" value="Unassembled WGS sequence"/>
</dbReference>
<accession>A0ABT1R8Y7</accession>
<evidence type="ECO:0000256" key="1">
    <source>
        <dbReference type="SAM" id="Coils"/>
    </source>
</evidence>
<evidence type="ECO:0000313" key="3">
    <source>
        <dbReference type="Proteomes" id="UP000996601"/>
    </source>
</evidence>
<proteinExistence type="predicted"/>
<name>A0ABT1R8Y7_9HYPH</name>
<dbReference type="RefSeq" id="WP_256118274.1">
    <property type="nucleotide sequence ID" value="NZ_WHSB02000005.1"/>
</dbReference>
<keyword evidence="3" id="KW-1185">Reference proteome</keyword>
<protein>
    <submittedName>
        <fullName evidence="2">Uncharacterized protein</fullName>
    </submittedName>
</protein>
<reference evidence="2" key="1">
    <citation type="submission" date="2021-07" db="EMBL/GenBank/DDBJ databases">
        <title>Shinella sp. nov., a novel member of the genus Shinella from water.</title>
        <authorList>
            <person name="Deng Y."/>
        </authorList>
    </citation>
    <scope>NUCLEOTIDE SEQUENCE</scope>
    <source>
        <strain evidence="2">CPCC 100929</strain>
    </source>
</reference>
<comment type="caution">
    <text evidence="2">The sequence shown here is derived from an EMBL/GenBank/DDBJ whole genome shotgun (WGS) entry which is preliminary data.</text>
</comment>
<gene>
    <name evidence="2" type="ORF">GB927_016515</name>
</gene>
<sequence>MPNILYEKFGSVAQELAPRPRGRPPKPELTPLEAVLSDPLPEEINQLAADLVKAKAAVDEAKRAYYEEQKVSAVTVEAKIERAAKAADSARNNLNYSRDEFNAASKDAAEARDAYKAEQRKWNPRPEDLAETERVCVAAEKREAAFKRAFEFAQEQYAAAQKVEEDARRDPEAAAYNALMRASAQQDIAAQIGSVAPAPTKAEMEELRAAYEKSKLQKAAMLGPRLEAFKNEVLSRAKVVAQIRQTLIDLLAPLEAKWRATADKQLATAVTLVAQTEQLSSLFSKNQDVYHVFRRDRISGDGEHVGRHEIDGGDAVRDVYLALYNSWEKANPRV</sequence>
<feature type="coiled-coil region" evidence="1">
    <location>
        <begin position="44"/>
        <end position="93"/>
    </location>
</feature>
<keyword evidence="1" id="KW-0175">Coiled coil</keyword>
<evidence type="ECO:0000313" key="2">
    <source>
        <dbReference type="EMBL" id="MCQ4631656.1"/>
    </source>
</evidence>